<dbReference type="EMBL" id="LAZR01003539">
    <property type="protein sequence ID" value="KKN17278.1"/>
    <property type="molecule type" value="Genomic_DNA"/>
</dbReference>
<keyword evidence="1" id="KW-1133">Transmembrane helix</keyword>
<organism evidence="2">
    <name type="scientific">marine sediment metagenome</name>
    <dbReference type="NCBI Taxonomy" id="412755"/>
    <lineage>
        <taxon>unclassified sequences</taxon>
        <taxon>metagenomes</taxon>
        <taxon>ecological metagenomes</taxon>
    </lineage>
</organism>
<sequence>MAENGVSKKLFMGTMIVQGVFAMAKDAPPEQMFWYAVVAASVGIVFQGLQFLIDLKDRRKKEGS</sequence>
<protein>
    <submittedName>
        <fullName evidence="2">Uncharacterized protein</fullName>
    </submittedName>
</protein>
<name>A0A0F9RJ85_9ZZZZ</name>
<comment type="caution">
    <text evidence="2">The sequence shown here is derived from an EMBL/GenBank/DDBJ whole genome shotgun (WGS) entry which is preliminary data.</text>
</comment>
<dbReference type="AlphaFoldDB" id="A0A0F9RJ85"/>
<keyword evidence="1" id="KW-0472">Membrane</keyword>
<proteinExistence type="predicted"/>
<evidence type="ECO:0000256" key="1">
    <source>
        <dbReference type="SAM" id="Phobius"/>
    </source>
</evidence>
<feature type="transmembrane region" description="Helical" evidence="1">
    <location>
        <begin position="32"/>
        <end position="53"/>
    </location>
</feature>
<evidence type="ECO:0000313" key="2">
    <source>
        <dbReference type="EMBL" id="KKN17278.1"/>
    </source>
</evidence>
<accession>A0A0F9RJ85</accession>
<keyword evidence="1" id="KW-0812">Transmembrane</keyword>
<reference evidence="2" key="1">
    <citation type="journal article" date="2015" name="Nature">
        <title>Complex archaea that bridge the gap between prokaryotes and eukaryotes.</title>
        <authorList>
            <person name="Spang A."/>
            <person name="Saw J.H."/>
            <person name="Jorgensen S.L."/>
            <person name="Zaremba-Niedzwiedzka K."/>
            <person name="Martijn J."/>
            <person name="Lind A.E."/>
            <person name="van Eijk R."/>
            <person name="Schleper C."/>
            <person name="Guy L."/>
            <person name="Ettema T.J."/>
        </authorList>
    </citation>
    <scope>NUCLEOTIDE SEQUENCE</scope>
</reference>
<gene>
    <name evidence="2" type="ORF">LCGC14_0967570</name>
</gene>